<keyword evidence="5 11" id="KW-0418">Kinase</keyword>
<organism evidence="11 12">
    <name type="scientific">Limnospira indica PCC 8005</name>
    <dbReference type="NCBI Taxonomy" id="376219"/>
    <lineage>
        <taxon>Bacteria</taxon>
        <taxon>Bacillati</taxon>
        <taxon>Cyanobacteriota</taxon>
        <taxon>Cyanophyceae</taxon>
        <taxon>Oscillatoriophycideae</taxon>
        <taxon>Oscillatoriales</taxon>
        <taxon>Sirenicapillariaceae</taxon>
        <taxon>Limnospira</taxon>
    </lineage>
</organism>
<dbReference type="InterPro" id="IPR003594">
    <property type="entry name" value="HATPase_dom"/>
</dbReference>
<evidence type="ECO:0000256" key="7">
    <source>
        <dbReference type="PROSITE-ProRule" id="PRU00169"/>
    </source>
</evidence>
<keyword evidence="3 7" id="KW-0597">Phosphoprotein</keyword>
<dbReference type="Gene3D" id="3.40.50.2300">
    <property type="match status" value="1"/>
</dbReference>
<dbReference type="AlphaFoldDB" id="A0A9P1KKJ1"/>
<dbReference type="PRINTS" id="PR00344">
    <property type="entry name" value="BCTRLSENSOR"/>
</dbReference>
<evidence type="ECO:0000256" key="8">
    <source>
        <dbReference type="SAM" id="Coils"/>
    </source>
</evidence>
<evidence type="ECO:0000259" key="9">
    <source>
        <dbReference type="PROSITE" id="PS50109"/>
    </source>
</evidence>
<evidence type="ECO:0000256" key="1">
    <source>
        <dbReference type="ARBA" id="ARBA00000085"/>
    </source>
</evidence>
<dbReference type="InterPro" id="IPR005467">
    <property type="entry name" value="His_kinase_dom"/>
</dbReference>
<dbReference type="InterPro" id="IPR052162">
    <property type="entry name" value="Sensor_kinase/Photoreceptor"/>
</dbReference>
<dbReference type="SMART" id="SM00448">
    <property type="entry name" value="REC"/>
    <property type="match status" value="1"/>
</dbReference>
<dbReference type="EC" id="2.7.13.3" evidence="2"/>
<dbReference type="PROSITE" id="PS50109">
    <property type="entry name" value="HIS_KIN"/>
    <property type="match status" value="1"/>
</dbReference>
<evidence type="ECO:0000256" key="6">
    <source>
        <dbReference type="ARBA" id="ARBA00023012"/>
    </source>
</evidence>
<dbReference type="InterPro" id="IPR003661">
    <property type="entry name" value="HisK_dim/P_dom"/>
</dbReference>
<proteinExistence type="predicted"/>
<dbReference type="SMART" id="SM00388">
    <property type="entry name" value="HisKA"/>
    <property type="match status" value="1"/>
</dbReference>
<name>A0A9P1KKJ1_9CYAN</name>
<evidence type="ECO:0000256" key="3">
    <source>
        <dbReference type="ARBA" id="ARBA00022553"/>
    </source>
</evidence>
<feature type="domain" description="Histidine kinase" evidence="9">
    <location>
        <begin position="162"/>
        <end position="377"/>
    </location>
</feature>
<dbReference type="InterPro" id="IPR036890">
    <property type="entry name" value="HATPase_C_sf"/>
</dbReference>
<evidence type="ECO:0000256" key="5">
    <source>
        <dbReference type="ARBA" id="ARBA00022777"/>
    </source>
</evidence>
<keyword evidence="6" id="KW-0902">Two-component regulatory system</keyword>
<accession>A0A9P1KKJ1</accession>
<evidence type="ECO:0000259" key="10">
    <source>
        <dbReference type="PROSITE" id="PS50110"/>
    </source>
</evidence>
<dbReference type="SUPFAM" id="SSF52172">
    <property type="entry name" value="CheY-like"/>
    <property type="match status" value="1"/>
</dbReference>
<dbReference type="InterPro" id="IPR011006">
    <property type="entry name" value="CheY-like_superfamily"/>
</dbReference>
<dbReference type="Pfam" id="PF00072">
    <property type="entry name" value="Response_reg"/>
    <property type="match status" value="1"/>
</dbReference>
<feature type="modified residue" description="4-aspartylphosphate" evidence="7">
    <location>
        <position position="59"/>
    </location>
</feature>
<dbReference type="InterPro" id="IPR001789">
    <property type="entry name" value="Sig_transdc_resp-reg_receiver"/>
</dbReference>
<dbReference type="Gene3D" id="1.10.287.130">
    <property type="match status" value="1"/>
</dbReference>
<dbReference type="CDD" id="cd00082">
    <property type="entry name" value="HisKA"/>
    <property type="match status" value="1"/>
</dbReference>
<dbReference type="SMART" id="SM00387">
    <property type="entry name" value="HATPase_c"/>
    <property type="match status" value="1"/>
</dbReference>
<dbReference type="PANTHER" id="PTHR43304">
    <property type="entry name" value="PHYTOCHROME-LIKE PROTEIN CPH1"/>
    <property type="match status" value="1"/>
</dbReference>
<feature type="coiled-coil region" evidence="8">
    <location>
        <begin position="128"/>
        <end position="162"/>
    </location>
</feature>
<dbReference type="Pfam" id="PF02518">
    <property type="entry name" value="HATPase_c"/>
    <property type="match status" value="1"/>
</dbReference>
<dbReference type="CDD" id="cd19920">
    <property type="entry name" value="REC_PA4781-like"/>
    <property type="match status" value="1"/>
</dbReference>
<dbReference type="InterPro" id="IPR004358">
    <property type="entry name" value="Sig_transdc_His_kin-like_C"/>
</dbReference>
<comment type="catalytic activity">
    <reaction evidence="1">
        <text>ATP + protein L-histidine = ADP + protein N-phospho-L-histidine.</text>
        <dbReference type="EC" id="2.7.13.3"/>
    </reaction>
</comment>
<gene>
    <name evidence="11" type="ORF">ARTHRO_50282</name>
</gene>
<dbReference type="SUPFAM" id="SSF55874">
    <property type="entry name" value="ATPase domain of HSP90 chaperone/DNA topoisomerase II/histidine kinase"/>
    <property type="match status" value="1"/>
</dbReference>
<dbReference type="GO" id="GO:0000155">
    <property type="term" value="F:phosphorelay sensor kinase activity"/>
    <property type="evidence" value="ECO:0007669"/>
    <property type="project" value="InterPro"/>
</dbReference>
<dbReference type="Pfam" id="PF00512">
    <property type="entry name" value="HisKA"/>
    <property type="match status" value="1"/>
</dbReference>
<keyword evidence="8" id="KW-0175">Coiled coil</keyword>
<feature type="domain" description="Response regulatory" evidence="10">
    <location>
        <begin position="10"/>
        <end position="126"/>
    </location>
</feature>
<dbReference type="Gene3D" id="3.30.565.10">
    <property type="entry name" value="Histidine kinase-like ATPase, C-terminal domain"/>
    <property type="match status" value="1"/>
</dbReference>
<evidence type="ECO:0000313" key="12">
    <source>
        <dbReference type="Proteomes" id="UP000032946"/>
    </source>
</evidence>
<protein>
    <recommendedName>
        <fullName evidence="2">histidine kinase</fullName>
        <ecNumber evidence="2">2.7.13.3</ecNumber>
    </recommendedName>
</protein>
<dbReference type="FunFam" id="3.30.565.10:FF:000006">
    <property type="entry name" value="Sensor histidine kinase WalK"/>
    <property type="match status" value="1"/>
</dbReference>
<evidence type="ECO:0000256" key="4">
    <source>
        <dbReference type="ARBA" id="ARBA00022679"/>
    </source>
</evidence>
<keyword evidence="12" id="KW-1185">Reference proteome</keyword>
<dbReference type="Proteomes" id="UP000032946">
    <property type="component" value="Chromosome"/>
</dbReference>
<sequence>MNSLKPEKGSILIVDDTPDNLRVLSATLGDRDYDVQCAINGKLALMAVANQPPDLVLLDIKMPEMDGYQVCEALKSQQKTADIPVIFLSALDDVIDKVKAFAVGGVDYITKPFQVEEVLARVEHQLTIRRLQKQLQNQNFRLQQLNEDLKRSNQELEQFAYIVSHDLQQPLQTITGFAELMLTLKSQINLEEEAEEYVLPILDEGMRLQQLIKNLLHYSRVGTKQAAFEAIDCNIILEETLSNLSLAIQESGAIITSEKLPMVFGDRLQLGQLFQNLIANAVKYHRPGIPPQITVSVMPKNQNWQFGIHDNGIGIPADKTQRIFQIFQRLHTQQEYPGNGIGLAICRKIIDRHRGDIWVESDLGLATSFYFTLPIYESQSPSITPEITTARNRPS</sequence>
<dbReference type="PANTHER" id="PTHR43304:SF1">
    <property type="entry name" value="PAC DOMAIN-CONTAINING PROTEIN"/>
    <property type="match status" value="1"/>
</dbReference>
<dbReference type="PROSITE" id="PS50110">
    <property type="entry name" value="RESPONSE_REGULATORY"/>
    <property type="match status" value="1"/>
</dbReference>
<dbReference type="RefSeq" id="WP_008053893.1">
    <property type="nucleotide sequence ID" value="NZ_FO818640.1"/>
</dbReference>
<evidence type="ECO:0000313" key="11">
    <source>
        <dbReference type="EMBL" id="CDM97312.1"/>
    </source>
</evidence>
<evidence type="ECO:0000256" key="2">
    <source>
        <dbReference type="ARBA" id="ARBA00012438"/>
    </source>
</evidence>
<keyword evidence="4 11" id="KW-0808">Transferase</keyword>
<reference evidence="11 12" key="1">
    <citation type="submission" date="2014-02" db="EMBL/GenBank/DDBJ databases">
        <authorList>
            <person name="Genoscope - CEA"/>
        </authorList>
    </citation>
    <scope>NUCLEOTIDE SEQUENCE [LARGE SCALE GENOMIC DNA]</scope>
    <source>
        <strain evidence="11 12">PCC 8005</strain>
    </source>
</reference>
<dbReference type="EMBL" id="FO818640">
    <property type="protein sequence ID" value="CDM97312.1"/>
    <property type="molecule type" value="Genomic_DNA"/>
</dbReference>